<accession>A0ABP8LCN5</accession>
<gene>
    <name evidence="2" type="ORF">GCM10023090_21540</name>
</gene>
<feature type="compositionally biased region" description="Basic and acidic residues" evidence="1">
    <location>
        <begin position="29"/>
        <end position="38"/>
    </location>
</feature>
<evidence type="ECO:0000256" key="1">
    <source>
        <dbReference type="SAM" id="MobiDB-lite"/>
    </source>
</evidence>
<evidence type="ECO:0000313" key="2">
    <source>
        <dbReference type="EMBL" id="GAA4426081.1"/>
    </source>
</evidence>
<protein>
    <submittedName>
        <fullName evidence="2">Uncharacterized protein</fullName>
    </submittedName>
</protein>
<evidence type="ECO:0000313" key="3">
    <source>
        <dbReference type="Proteomes" id="UP001501788"/>
    </source>
</evidence>
<proteinExistence type="predicted"/>
<dbReference type="EMBL" id="BAABEX010000024">
    <property type="protein sequence ID" value="GAA4426081.1"/>
    <property type="molecule type" value="Genomic_DNA"/>
</dbReference>
<comment type="caution">
    <text evidence="2">The sequence shown here is derived from an EMBL/GenBank/DDBJ whole genome shotgun (WGS) entry which is preliminary data.</text>
</comment>
<dbReference type="Proteomes" id="UP001501788">
    <property type="component" value="Unassembled WGS sequence"/>
</dbReference>
<name>A0ABP8LCN5_9BURK</name>
<keyword evidence="3" id="KW-1185">Reference proteome</keyword>
<reference evidence="3" key="1">
    <citation type="journal article" date="2019" name="Int. J. Syst. Evol. Microbiol.">
        <title>The Global Catalogue of Microorganisms (GCM) 10K type strain sequencing project: providing services to taxonomists for standard genome sequencing and annotation.</title>
        <authorList>
            <consortium name="The Broad Institute Genomics Platform"/>
            <consortium name="The Broad Institute Genome Sequencing Center for Infectious Disease"/>
            <person name="Wu L."/>
            <person name="Ma J."/>
        </authorList>
    </citation>
    <scope>NUCLEOTIDE SEQUENCE [LARGE SCALE GENOMIC DNA]</scope>
    <source>
        <strain evidence="3">JCM 31890</strain>
    </source>
</reference>
<sequence>MTPEVVTRLVEGDMRVVFQEVGSSQARDAGADDRDSHGRLPAGAARNKKVAKRPETKKRGREEKRSRRSVGTQGPERLRNVKLVGRVQRPVVVKSEGALRKFQGRCRKF</sequence>
<feature type="region of interest" description="Disordered" evidence="1">
    <location>
        <begin position="22"/>
        <end position="79"/>
    </location>
</feature>
<organism evidence="2 3">
    <name type="scientific">Acidovorax lacteus</name>
    <dbReference type="NCBI Taxonomy" id="1924988"/>
    <lineage>
        <taxon>Bacteria</taxon>
        <taxon>Pseudomonadati</taxon>
        <taxon>Pseudomonadota</taxon>
        <taxon>Betaproteobacteria</taxon>
        <taxon>Burkholderiales</taxon>
        <taxon>Comamonadaceae</taxon>
        <taxon>Acidovorax</taxon>
    </lineage>
</organism>
<feature type="compositionally biased region" description="Basic residues" evidence="1">
    <location>
        <begin position="46"/>
        <end position="59"/>
    </location>
</feature>